<dbReference type="Proteomes" id="UP000821845">
    <property type="component" value="Chromosome 7"/>
</dbReference>
<comment type="caution">
    <text evidence="1">The sequence shown here is derived from an EMBL/GenBank/DDBJ whole genome shotgun (WGS) entry which is preliminary data.</text>
</comment>
<reference evidence="1" key="1">
    <citation type="submission" date="2020-05" db="EMBL/GenBank/DDBJ databases">
        <title>Large-scale comparative analyses of tick genomes elucidate their genetic diversity and vector capacities.</title>
        <authorList>
            <person name="Jia N."/>
            <person name="Wang J."/>
            <person name="Shi W."/>
            <person name="Du L."/>
            <person name="Sun Y."/>
            <person name="Zhan W."/>
            <person name="Jiang J."/>
            <person name="Wang Q."/>
            <person name="Zhang B."/>
            <person name="Ji P."/>
            <person name="Sakyi L.B."/>
            <person name="Cui X."/>
            <person name="Yuan T."/>
            <person name="Jiang B."/>
            <person name="Yang W."/>
            <person name="Lam T.T.-Y."/>
            <person name="Chang Q."/>
            <person name="Ding S."/>
            <person name="Wang X."/>
            <person name="Zhu J."/>
            <person name="Ruan X."/>
            <person name="Zhao L."/>
            <person name="Wei J."/>
            <person name="Que T."/>
            <person name="Du C."/>
            <person name="Cheng J."/>
            <person name="Dai P."/>
            <person name="Han X."/>
            <person name="Huang E."/>
            <person name="Gao Y."/>
            <person name="Liu J."/>
            <person name="Shao H."/>
            <person name="Ye R."/>
            <person name="Li L."/>
            <person name="Wei W."/>
            <person name="Wang X."/>
            <person name="Wang C."/>
            <person name="Yang T."/>
            <person name="Huo Q."/>
            <person name="Li W."/>
            <person name="Guo W."/>
            <person name="Chen H."/>
            <person name="Zhou L."/>
            <person name="Ni X."/>
            <person name="Tian J."/>
            <person name="Zhou Y."/>
            <person name="Sheng Y."/>
            <person name="Liu T."/>
            <person name="Pan Y."/>
            <person name="Xia L."/>
            <person name="Li J."/>
            <person name="Zhao F."/>
            <person name="Cao W."/>
        </authorList>
    </citation>
    <scope>NUCLEOTIDE SEQUENCE</scope>
    <source>
        <strain evidence="1">Hyas-2018</strain>
    </source>
</reference>
<evidence type="ECO:0000313" key="1">
    <source>
        <dbReference type="EMBL" id="KAH6925515.1"/>
    </source>
</evidence>
<evidence type="ECO:0000313" key="2">
    <source>
        <dbReference type="Proteomes" id="UP000821845"/>
    </source>
</evidence>
<dbReference type="EMBL" id="CM023487">
    <property type="protein sequence ID" value="KAH6925515.1"/>
    <property type="molecule type" value="Genomic_DNA"/>
</dbReference>
<accession>A0ACB7RSZ0</accession>
<organism evidence="1 2">
    <name type="scientific">Hyalomma asiaticum</name>
    <name type="common">Tick</name>
    <dbReference type="NCBI Taxonomy" id="266040"/>
    <lineage>
        <taxon>Eukaryota</taxon>
        <taxon>Metazoa</taxon>
        <taxon>Ecdysozoa</taxon>
        <taxon>Arthropoda</taxon>
        <taxon>Chelicerata</taxon>
        <taxon>Arachnida</taxon>
        <taxon>Acari</taxon>
        <taxon>Parasitiformes</taxon>
        <taxon>Ixodida</taxon>
        <taxon>Ixodoidea</taxon>
        <taxon>Ixodidae</taxon>
        <taxon>Hyalomminae</taxon>
        <taxon>Hyalomma</taxon>
    </lineage>
</organism>
<protein>
    <submittedName>
        <fullName evidence="1">Uncharacterized protein</fullName>
    </submittedName>
</protein>
<sequence length="96" mass="11399">MKYLVALHRYQQAMRLNDSVMLALVLPVSPTAQEFRTLFRSELLPPDYERRMRRELELQTQHPDESLLEYIRALQELYLLADPMAPDAEKVERAIR</sequence>
<keyword evidence="2" id="KW-1185">Reference proteome</keyword>
<name>A0ACB7RSZ0_HYAAI</name>
<gene>
    <name evidence="1" type="ORF">HPB50_006261</name>
</gene>
<proteinExistence type="predicted"/>